<evidence type="ECO:0000313" key="2">
    <source>
        <dbReference type="Proteomes" id="UP000814033"/>
    </source>
</evidence>
<protein>
    <submittedName>
        <fullName evidence="1">Uncharacterized protein</fullName>
    </submittedName>
</protein>
<gene>
    <name evidence="1" type="ORF">FA95DRAFT_1140931</name>
</gene>
<keyword evidence="2" id="KW-1185">Reference proteome</keyword>
<accession>A0ACB8RWM0</accession>
<organism evidence="1 2">
    <name type="scientific">Auriscalpium vulgare</name>
    <dbReference type="NCBI Taxonomy" id="40419"/>
    <lineage>
        <taxon>Eukaryota</taxon>
        <taxon>Fungi</taxon>
        <taxon>Dikarya</taxon>
        <taxon>Basidiomycota</taxon>
        <taxon>Agaricomycotina</taxon>
        <taxon>Agaricomycetes</taxon>
        <taxon>Russulales</taxon>
        <taxon>Auriscalpiaceae</taxon>
        <taxon>Auriscalpium</taxon>
    </lineage>
</organism>
<sequence>MLSRRTLRLPSRITALRPWALLSGAGSVMPSSVYCASVCPPLTSKAADSSLWQTDFRISSRDSCHRSISTGDCHDGTIAAGCYCARADAPTPNDSSFGHNSECLPPNGHAPRVYLERISLLPISPGGSPPAKARKTSTSPCRGSIHHGRASGFID</sequence>
<proteinExistence type="predicted"/>
<reference evidence="1" key="2">
    <citation type="journal article" date="2022" name="New Phytol.">
        <title>Evolutionary transition to the ectomycorrhizal habit in the genomes of a hyperdiverse lineage of mushroom-forming fungi.</title>
        <authorList>
            <person name="Looney B."/>
            <person name="Miyauchi S."/>
            <person name="Morin E."/>
            <person name="Drula E."/>
            <person name="Courty P.E."/>
            <person name="Kohler A."/>
            <person name="Kuo A."/>
            <person name="LaButti K."/>
            <person name="Pangilinan J."/>
            <person name="Lipzen A."/>
            <person name="Riley R."/>
            <person name="Andreopoulos W."/>
            <person name="He G."/>
            <person name="Johnson J."/>
            <person name="Nolan M."/>
            <person name="Tritt A."/>
            <person name="Barry K.W."/>
            <person name="Grigoriev I.V."/>
            <person name="Nagy L.G."/>
            <person name="Hibbett D."/>
            <person name="Henrissat B."/>
            <person name="Matheny P.B."/>
            <person name="Labbe J."/>
            <person name="Martin F.M."/>
        </authorList>
    </citation>
    <scope>NUCLEOTIDE SEQUENCE</scope>
    <source>
        <strain evidence="1">FP105234-sp</strain>
    </source>
</reference>
<dbReference type="EMBL" id="MU275894">
    <property type="protein sequence ID" value="KAI0048001.1"/>
    <property type="molecule type" value="Genomic_DNA"/>
</dbReference>
<dbReference type="Proteomes" id="UP000814033">
    <property type="component" value="Unassembled WGS sequence"/>
</dbReference>
<comment type="caution">
    <text evidence="1">The sequence shown here is derived from an EMBL/GenBank/DDBJ whole genome shotgun (WGS) entry which is preliminary data.</text>
</comment>
<evidence type="ECO:0000313" key="1">
    <source>
        <dbReference type="EMBL" id="KAI0048001.1"/>
    </source>
</evidence>
<reference evidence="1" key="1">
    <citation type="submission" date="2021-02" db="EMBL/GenBank/DDBJ databases">
        <authorList>
            <consortium name="DOE Joint Genome Institute"/>
            <person name="Ahrendt S."/>
            <person name="Looney B.P."/>
            <person name="Miyauchi S."/>
            <person name="Morin E."/>
            <person name="Drula E."/>
            <person name="Courty P.E."/>
            <person name="Chicoki N."/>
            <person name="Fauchery L."/>
            <person name="Kohler A."/>
            <person name="Kuo A."/>
            <person name="Labutti K."/>
            <person name="Pangilinan J."/>
            <person name="Lipzen A."/>
            <person name="Riley R."/>
            <person name="Andreopoulos W."/>
            <person name="He G."/>
            <person name="Johnson J."/>
            <person name="Barry K.W."/>
            <person name="Grigoriev I.V."/>
            <person name="Nagy L."/>
            <person name="Hibbett D."/>
            <person name="Henrissat B."/>
            <person name="Matheny P.B."/>
            <person name="Labbe J."/>
            <person name="Martin F."/>
        </authorList>
    </citation>
    <scope>NUCLEOTIDE SEQUENCE</scope>
    <source>
        <strain evidence="1">FP105234-sp</strain>
    </source>
</reference>
<name>A0ACB8RWM0_9AGAM</name>